<dbReference type="EMBL" id="JASCTH010000046">
    <property type="protein sequence ID" value="MDI6105462.1"/>
    <property type="molecule type" value="Genomic_DNA"/>
</dbReference>
<keyword evidence="3" id="KW-1185">Reference proteome</keyword>
<dbReference type="PROSITE" id="PS51257">
    <property type="entry name" value="PROKAR_LIPOPROTEIN"/>
    <property type="match status" value="1"/>
</dbReference>
<feature type="chain" id="PRO_5047256382" description="Secreted protein" evidence="1">
    <location>
        <begin position="33"/>
        <end position="107"/>
    </location>
</feature>
<accession>A0ABT6X0D8</accession>
<protein>
    <recommendedName>
        <fullName evidence="4">Secreted protein</fullName>
    </recommendedName>
</protein>
<feature type="signal peptide" evidence="1">
    <location>
        <begin position="1"/>
        <end position="32"/>
    </location>
</feature>
<evidence type="ECO:0000313" key="2">
    <source>
        <dbReference type="EMBL" id="MDI6105462.1"/>
    </source>
</evidence>
<sequence length="107" mass="11477">MRTIRRTVALGGAGAVLASAVLVVLGSAPASAAACRYGRDWTKRSASFADQCDVRHRAWIDCDTQSSRDGKYFGAWVNGAARSTAVCPQDTLRVRHYGYQWPGGITG</sequence>
<keyword evidence="1" id="KW-0732">Signal</keyword>
<evidence type="ECO:0008006" key="4">
    <source>
        <dbReference type="Google" id="ProtNLM"/>
    </source>
</evidence>
<name>A0ABT6X0D8_9ACTN</name>
<dbReference type="Proteomes" id="UP001241758">
    <property type="component" value="Unassembled WGS sequence"/>
</dbReference>
<dbReference type="RefSeq" id="WP_282766929.1">
    <property type="nucleotide sequence ID" value="NZ_JASCTH010000046.1"/>
</dbReference>
<organism evidence="2 3">
    <name type="scientific">Actinoplanes sandaracinus</name>
    <dbReference type="NCBI Taxonomy" id="3045177"/>
    <lineage>
        <taxon>Bacteria</taxon>
        <taxon>Bacillati</taxon>
        <taxon>Actinomycetota</taxon>
        <taxon>Actinomycetes</taxon>
        <taxon>Micromonosporales</taxon>
        <taxon>Micromonosporaceae</taxon>
        <taxon>Actinoplanes</taxon>
    </lineage>
</organism>
<evidence type="ECO:0000313" key="3">
    <source>
        <dbReference type="Proteomes" id="UP001241758"/>
    </source>
</evidence>
<proteinExistence type="predicted"/>
<evidence type="ECO:0000256" key="1">
    <source>
        <dbReference type="SAM" id="SignalP"/>
    </source>
</evidence>
<comment type="caution">
    <text evidence="2">The sequence shown here is derived from an EMBL/GenBank/DDBJ whole genome shotgun (WGS) entry which is preliminary data.</text>
</comment>
<reference evidence="2 3" key="1">
    <citation type="submission" date="2023-05" db="EMBL/GenBank/DDBJ databases">
        <title>Actinoplanes sp. NEAU-A12 genome sequencing.</title>
        <authorList>
            <person name="Wang Z.-S."/>
        </authorList>
    </citation>
    <scope>NUCLEOTIDE SEQUENCE [LARGE SCALE GENOMIC DNA]</scope>
    <source>
        <strain evidence="2 3">NEAU-A12</strain>
    </source>
</reference>
<gene>
    <name evidence="2" type="ORF">QLQ12_43455</name>
</gene>